<proteinExistence type="predicted"/>
<evidence type="ECO:0000313" key="3">
    <source>
        <dbReference type="Proteomes" id="UP000492821"/>
    </source>
</evidence>
<evidence type="ECO:0000259" key="2">
    <source>
        <dbReference type="Pfam" id="PF12146"/>
    </source>
</evidence>
<dbReference type="SUPFAM" id="SSF53474">
    <property type="entry name" value="alpha/beta-Hydrolases"/>
    <property type="match status" value="1"/>
</dbReference>
<dbReference type="PANTHER" id="PTHR12277">
    <property type="entry name" value="ALPHA/BETA HYDROLASE DOMAIN-CONTAINING PROTEIN"/>
    <property type="match status" value="1"/>
</dbReference>
<dbReference type="PANTHER" id="PTHR12277:SF39">
    <property type="entry name" value="SERINE AMINOPEPTIDASE S33 DOMAIN-CONTAINING PROTEIN"/>
    <property type="match status" value="1"/>
</dbReference>
<feature type="domain" description="Serine aminopeptidase S33" evidence="2">
    <location>
        <begin position="300"/>
        <end position="406"/>
    </location>
</feature>
<dbReference type="WBParaSite" id="Pan_g18666.t1">
    <property type="protein sequence ID" value="Pan_g18666.t1"/>
    <property type="gene ID" value="Pan_g18666"/>
</dbReference>
<feature type="signal peptide" evidence="1">
    <location>
        <begin position="1"/>
        <end position="22"/>
    </location>
</feature>
<keyword evidence="3" id="KW-1185">Reference proteome</keyword>
<dbReference type="Gene3D" id="3.40.50.1820">
    <property type="entry name" value="alpha/beta hydrolase"/>
    <property type="match status" value="1"/>
</dbReference>
<organism evidence="3 4">
    <name type="scientific">Panagrellus redivivus</name>
    <name type="common">Microworm</name>
    <dbReference type="NCBI Taxonomy" id="6233"/>
    <lineage>
        <taxon>Eukaryota</taxon>
        <taxon>Metazoa</taxon>
        <taxon>Ecdysozoa</taxon>
        <taxon>Nematoda</taxon>
        <taxon>Chromadorea</taxon>
        <taxon>Rhabditida</taxon>
        <taxon>Tylenchina</taxon>
        <taxon>Panagrolaimomorpha</taxon>
        <taxon>Panagrolaimoidea</taxon>
        <taxon>Panagrolaimidae</taxon>
        <taxon>Panagrellus</taxon>
    </lineage>
</organism>
<reference evidence="3" key="1">
    <citation type="journal article" date="2013" name="Genetics">
        <title>The draft genome and transcriptome of Panagrellus redivivus are shaped by the harsh demands of a free-living lifestyle.</title>
        <authorList>
            <person name="Srinivasan J."/>
            <person name="Dillman A.R."/>
            <person name="Macchietto M.G."/>
            <person name="Heikkinen L."/>
            <person name="Lakso M."/>
            <person name="Fracchia K.M."/>
            <person name="Antoshechkin I."/>
            <person name="Mortazavi A."/>
            <person name="Wong G."/>
            <person name="Sternberg P.W."/>
        </authorList>
    </citation>
    <scope>NUCLEOTIDE SEQUENCE [LARGE SCALE GENOMIC DNA]</scope>
    <source>
        <strain evidence="3">MT8872</strain>
    </source>
</reference>
<dbReference type="GO" id="GO:0008474">
    <property type="term" value="F:palmitoyl-(protein) hydrolase activity"/>
    <property type="evidence" value="ECO:0007669"/>
    <property type="project" value="TreeGrafter"/>
</dbReference>
<evidence type="ECO:0000256" key="1">
    <source>
        <dbReference type="SAM" id="SignalP"/>
    </source>
</evidence>
<protein>
    <submittedName>
        <fullName evidence="4">Hydrolase_4 domain-containing protein</fullName>
    </submittedName>
</protein>
<dbReference type="Gene3D" id="3.90.1140.10">
    <property type="entry name" value="Cyclic phosphodiesterase"/>
    <property type="match status" value="1"/>
</dbReference>
<dbReference type="InterPro" id="IPR022742">
    <property type="entry name" value="Hydrolase_4"/>
</dbReference>
<keyword evidence="1" id="KW-0732">Signal</keyword>
<sequence>MTTFTVLAVAFICLFIPNGGYGRIEDPFFIDEYGTMVIPKDNNPYFVGIPIDSADIIEAVEDAERELYALDERFGEICADRDDLVLQIQVFSVPDDQLDDAKVAFRAGVTRFTQNYGNFSRGFEVEFRGVTSFNGEVLITKPLTRQNWIFTTLQEYFDESFKAKKITKLSLFTVTPHLKIAQLKDTDSDLSGVWDSLTNPLMPFGVQNVTRRISRVWTYFVNHWRDFWPPTPSVIASRVAFHPPVPPSYNIVEVDGRDTIELSDNNGPTLTSEQRLSIEIFTTETRNRNTIVCMFIPFKNPRYTLFISHGNDVDIGNRCGFYYQLGINLECNVFAYDYSGYGHSTGRASEANMYTDADAALIALTDRYGMTEQQIVFYGHSLGTAAAIELASRFPAVAGLILIAPFKSGLRVFFPDMPFTCCFDCFPNIDRMKNVMCRTLIIEPGNDDLFGPNSGHADALCARLRRTEEVVQIEGGYNDIEESDDCLAYLHHFITEEAGPLSP</sequence>
<feature type="chain" id="PRO_5028836463" evidence="1">
    <location>
        <begin position="23"/>
        <end position="503"/>
    </location>
</feature>
<accession>A0A7E4VB12</accession>
<evidence type="ECO:0000313" key="4">
    <source>
        <dbReference type="WBParaSite" id="Pan_g18666.t1"/>
    </source>
</evidence>
<dbReference type="Proteomes" id="UP000492821">
    <property type="component" value="Unassembled WGS sequence"/>
</dbReference>
<reference evidence="4" key="2">
    <citation type="submission" date="2020-10" db="UniProtKB">
        <authorList>
            <consortium name="WormBaseParasite"/>
        </authorList>
    </citation>
    <scope>IDENTIFICATION</scope>
</reference>
<dbReference type="AlphaFoldDB" id="A0A7E4VB12"/>
<dbReference type="Pfam" id="PF12146">
    <property type="entry name" value="Hydrolase_4"/>
    <property type="match status" value="1"/>
</dbReference>
<dbReference type="GO" id="GO:0010008">
    <property type="term" value="C:endosome membrane"/>
    <property type="evidence" value="ECO:0007669"/>
    <property type="project" value="TreeGrafter"/>
</dbReference>
<dbReference type="GO" id="GO:0005886">
    <property type="term" value="C:plasma membrane"/>
    <property type="evidence" value="ECO:0007669"/>
    <property type="project" value="TreeGrafter"/>
</dbReference>
<name>A0A7E4VB12_PANRE</name>
<dbReference type="InterPro" id="IPR029058">
    <property type="entry name" value="AB_hydrolase_fold"/>
</dbReference>